<dbReference type="GO" id="GO:0009311">
    <property type="term" value="P:oligosaccharide metabolic process"/>
    <property type="evidence" value="ECO:0007669"/>
    <property type="project" value="TreeGrafter"/>
</dbReference>
<dbReference type="FunFam" id="3.20.20.70:FF:000197">
    <property type="entry name" value="Alpha-galactosidase"/>
    <property type="match status" value="1"/>
</dbReference>
<evidence type="ECO:0000256" key="4">
    <source>
        <dbReference type="ARBA" id="ARBA00022729"/>
    </source>
</evidence>
<evidence type="ECO:0000256" key="6">
    <source>
        <dbReference type="ARBA" id="ARBA00023295"/>
    </source>
</evidence>
<comment type="similarity">
    <text evidence="2 7">Belongs to the glycosyl hydrolase 27 family.</text>
</comment>
<feature type="signal peptide" evidence="8">
    <location>
        <begin position="1"/>
        <end position="18"/>
    </location>
</feature>
<dbReference type="SUPFAM" id="SSF51011">
    <property type="entry name" value="Glycosyl hydrolase domain"/>
    <property type="match status" value="1"/>
</dbReference>
<sequence>MFMLSLLVFCGSVWPSLALDNGVGLTPPMGWLSWLRYNCTTECDKYPTECISENLIKRTADAMASEGYLEAGYQYVIIDDCWPEKTRGADGRLVPDQARFPSGILELSRYVQSKGLKFGIYEDYGNLTCAGYPGVLGHEATDAATFAEWEVDYVKLDGCGSPDSDTGYPMFGQLLNETGRPMIYSCSWPAYQSHPNYSAIAKACNIWRNYGDIENTWASVVNIMTWFGDNQDEFVQMAGPGNFNDPDMLVIGNSGVTVDQARVQMAVWSVLAAPLIMSVEVAGMEPEFKEILLNKDVIAVNQDPLGKQGLRVWTGPDKQDQIWHRELSGGARALAFVNIGETAALASYTYEQMKLPSQDFTVQDLYKEDEEMTLKAGEDFKVKINSTGVKFYKFLPILKKTEEALSRENEI</sequence>
<dbReference type="SUPFAM" id="SSF51445">
    <property type="entry name" value="(Trans)glycosidases"/>
    <property type="match status" value="1"/>
</dbReference>
<dbReference type="PANTHER" id="PTHR11452">
    <property type="entry name" value="ALPHA-GALACTOSIDASE/ALPHA-N-ACETYLGALACTOSAMINIDASE"/>
    <property type="match status" value="1"/>
</dbReference>
<dbReference type="Pfam" id="PF17801">
    <property type="entry name" value="Melibiase_C"/>
    <property type="match status" value="1"/>
</dbReference>
<evidence type="ECO:0000313" key="10">
    <source>
        <dbReference type="EMBL" id="KAJ8718024.1"/>
    </source>
</evidence>
<dbReference type="InterPro" id="IPR013780">
    <property type="entry name" value="Glyco_hydro_b"/>
</dbReference>
<evidence type="ECO:0000256" key="2">
    <source>
        <dbReference type="ARBA" id="ARBA00009743"/>
    </source>
</evidence>
<feature type="chain" id="PRO_5042129144" description="Alpha-galactosidase" evidence="8">
    <location>
        <begin position="19"/>
        <end position="411"/>
    </location>
</feature>
<organism evidence="10 11">
    <name type="scientific">Mythimna separata</name>
    <name type="common">Oriental armyworm</name>
    <name type="synonym">Pseudaletia separata</name>
    <dbReference type="NCBI Taxonomy" id="271217"/>
    <lineage>
        <taxon>Eukaryota</taxon>
        <taxon>Metazoa</taxon>
        <taxon>Ecdysozoa</taxon>
        <taxon>Arthropoda</taxon>
        <taxon>Hexapoda</taxon>
        <taxon>Insecta</taxon>
        <taxon>Pterygota</taxon>
        <taxon>Neoptera</taxon>
        <taxon>Endopterygota</taxon>
        <taxon>Lepidoptera</taxon>
        <taxon>Glossata</taxon>
        <taxon>Ditrysia</taxon>
        <taxon>Noctuoidea</taxon>
        <taxon>Noctuidae</taxon>
        <taxon>Noctuinae</taxon>
        <taxon>Hadenini</taxon>
        <taxon>Mythimna</taxon>
    </lineage>
</organism>
<keyword evidence="6 7" id="KW-0326">Glycosidase</keyword>
<dbReference type="GO" id="GO:0016139">
    <property type="term" value="P:glycoside catabolic process"/>
    <property type="evidence" value="ECO:0007669"/>
    <property type="project" value="TreeGrafter"/>
</dbReference>
<evidence type="ECO:0000256" key="8">
    <source>
        <dbReference type="SAM" id="SignalP"/>
    </source>
</evidence>
<evidence type="ECO:0000256" key="1">
    <source>
        <dbReference type="ARBA" id="ARBA00001255"/>
    </source>
</evidence>
<dbReference type="GO" id="GO:0004557">
    <property type="term" value="F:alpha-galactosidase activity"/>
    <property type="evidence" value="ECO:0007669"/>
    <property type="project" value="UniProtKB-EC"/>
</dbReference>
<dbReference type="GO" id="GO:0005737">
    <property type="term" value="C:cytoplasm"/>
    <property type="evidence" value="ECO:0007669"/>
    <property type="project" value="TreeGrafter"/>
</dbReference>
<keyword evidence="11" id="KW-1185">Reference proteome</keyword>
<gene>
    <name evidence="10" type="ORF">PYW07_005954</name>
</gene>
<comment type="subunit">
    <text evidence="7">Homodimer.</text>
</comment>
<evidence type="ECO:0000256" key="3">
    <source>
        <dbReference type="ARBA" id="ARBA00012755"/>
    </source>
</evidence>
<dbReference type="InterPro" id="IPR017853">
    <property type="entry name" value="GH"/>
</dbReference>
<dbReference type="Pfam" id="PF16499">
    <property type="entry name" value="Melibiase_2"/>
    <property type="match status" value="1"/>
</dbReference>
<dbReference type="Gene3D" id="3.20.20.70">
    <property type="entry name" value="Aldolase class I"/>
    <property type="match status" value="1"/>
</dbReference>
<feature type="domain" description="Alpha galactosidase C-terminal" evidence="9">
    <location>
        <begin position="321"/>
        <end position="394"/>
    </location>
</feature>
<evidence type="ECO:0000256" key="7">
    <source>
        <dbReference type="RuleBase" id="RU361168"/>
    </source>
</evidence>
<dbReference type="AlphaFoldDB" id="A0AAD7YJW3"/>
<dbReference type="Gene3D" id="2.60.40.1180">
    <property type="entry name" value="Golgi alpha-mannosidase II"/>
    <property type="match status" value="1"/>
</dbReference>
<dbReference type="EC" id="3.2.1.-" evidence="7"/>
<dbReference type="InterPro" id="IPR002241">
    <property type="entry name" value="Glyco_hydro_27"/>
</dbReference>
<keyword evidence="4 8" id="KW-0732">Signal</keyword>
<comment type="catalytic activity">
    <reaction evidence="1">
        <text>Hydrolysis of terminal, non-reducing alpha-D-galactose residues in alpha-D-galactosides, including galactose oligosaccharides, galactomannans and galactolipids.</text>
        <dbReference type="EC" id="3.2.1.22"/>
    </reaction>
</comment>
<keyword evidence="7" id="KW-1015">Disulfide bond</keyword>
<name>A0AAD7YJW3_MYTSE</name>
<dbReference type="PANTHER" id="PTHR11452:SF66">
    <property type="entry name" value="ALPHA-GALACTOSIDASE"/>
    <property type="match status" value="1"/>
</dbReference>
<dbReference type="PRINTS" id="PR00740">
    <property type="entry name" value="GLHYDRLASE27"/>
</dbReference>
<accession>A0AAD7YJW3</accession>
<reference evidence="10" key="1">
    <citation type="submission" date="2023-03" db="EMBL/GenBank/DDBJ databases">
        <title>Chromosome-level genomes of two armyworms, Mythimna separata and Mythimna loreyi, provide insights into the biosynthesis and reception of sex pheromones.</title>
        <authorList>
            <person name="Zhao H."/>
        </authorList>
    </citation>
    <scope>NUCLEOTIDE SEQUENCE</scope>
    <source>
        <strain evidence="10">BeijingLab</strain>
        <tissue evidence="10">Pupa</tissue>
    </source>
</reference>
<dbReference type="Proteomes" id="UP001231518">
    <property type="component" value="Chromosome 18"/>
</dbReference>
<proteinExistence type="inferred from homology"/>
<keyword evidence="5 7" id="KW-0378">Hydrolase</keyword>
<dbReference type="EMBL" id="JARGEI010000016">
    <property type="protein sequence ID" value="KAJ8718024.1"/>
    <property type="molecule type" value="Genomic_DNA"/>
</dbReference>
<evidence type="ECO:0000313" key="11">
    <source>
        <dbReference type="Proteomes" id="UP001231518"/>
    </source>
</evidence>
<dbReference type="InterPro" id="IPR013785">
    <property type="entry name" value="Aldolase_TIM"/>
</dbReference>
<evidence type="ECO:0000256" key="5">
    <source>
        <dbReference type="ARBA" id="ARBA00022801"/>
    </source>
</evidence>
<dbReference type="CDD" id="cd14792">
    <property type="entry name" value="GH27"/>
    <property type="match status" value="1"/>
</dbReference>
<protein>
    <recommendedName>
        <fullName evidence="3 7">Alpha-galactosidase</fullName>
        <ecNumber evidence="7">3.2.1.-</ecNumber>
    </recommendedName>
</protein>
<evidence type="ECO:0000259" key="9">
    <source>
        <dbReference type="Pfam" id="PF17801"/>
    </source>
</evidence>
<dbReference type="InterPro" id="IPR041233">
    <property type="entry name" value="Melibiase_C"/>
</dbReference>
<comment type="caution">
    <text evidence="10">The sequence shown here is derived from an EMBL/GenBank/DDBJ whole genome shotgun (WGS) entry which is preliminary data.</text>
</comment>